<dbReference type="FunFam" id="3.30.470.20:FF:000068">
    <property type="entry name" value="Tubulin-tyrosine ligase"/>
    <property type="match status" value="1"/>
</dbReference>
<evidence type="ECO:0000313" key="3">
    <source>
        <dbReference type="EMBL" id="AAS51608.2"/>
    </source>
</evidence>
<dbReference type="PROSITE" id="PS51221">
    <property type="entry name" value="TTL"/>
    <property type="match status" value="1"/>
</dbReference>
<evidence type="ECO:0000313" key="4">
    <source>
        <dbReference type="Proteomes" id="UP000000591"/>
    </source>
</evidence>
<dbReference type="GO" id="GO:0016787">
    <property type="term" value="F:hydrolase activity"/>
    <property type="evidence" value="ECO:0007669"/>
    <property type="project" value="InterPro"/>
</dbReference>
<dbReference type="InterPro" id="IPR027746">
    <property type="entry name" value="TTL"/>
</dbReference>
<feature type="domain" description="ATP-grasp" evidence="2">
    <location>
        <begin position="426"/>
        <end position="693"/>
    </location>
</feature>
<dbReference type="Proteomes" id="UP000000591">
    <property type="component" value="Chromosome IV"/>
</dbReference>
<dbReference type="RefSeq" id="NP_983784.2">
    <property type="nucleotide sequence ID" value="NM_209137.2"/>
</dbReference>
<dbReference type="KEGG" id="ago:AGOS_ADL312C"/>
<keyword evidence="4" id="KW-1185">Reference proteome</keyword>
<name>Q75BH2_EREGS</name>
<dbReference type="GO" id="GO:0000932">
    <property type="term" value="C:P-body"/>
    <property type="evidence" value="ECO:0000318"/>
    <property type="project" value="GO_Central"/>
</dbReference>
<dbReference type="PANTHER" id="PTHR47551:SF1">
    <property type="entry name" value="TUBULIN--TYROSINE LIGASE PBY1-RELATED"/>
    <property type="match status" value="1"/>
</dbReference>
<dbReference type="OMA" id="TNTCFQE"/>
<dbReference type="AlphaFoldDB" id="Q75BH2"/>
<dbReference type="GeneID" id="4619919"/>
<reference evidence="4" key="2">
    <citation type="journal article" date="2013" name="G3 (Bethesda)">
        <title>Genomes of Ashbya fungi isolated from insects reveal four mating-type loci, numerous translocations, lack of transposons, and distinct gene duplications.</title>
        <authorList>
            <person name="Dietrich F.S."/>
            <person name="Voegeli S."/>
            <person name="Kuo S."/>
            <person name="Philippsen P."/>
        </authorList>
    </citation>
    <scope>GENOME REANNOTATION</scope>
    <source>
        <strain evidence="4">ATCC 10895 / CBS 109.51 / FGSC 9923 / NRRL Y-1056</strain>
    </source>
</reference>
<dbReference type="Pfam" id="PF01975">
    <property type="entry name" value="SurE"/>
    <property type="match status" value="1"/>
</dbReference>
<dbReference type="OrthoDB" id="202825at2759"/>
<dbReference type="Gene3D" id="3.30.470.20">
    <property type="entry name" value="ATP-grasp fold, B domain"/>
    <property type="match status" value="1"/>
</dbReference>
<accession>Q75BH2</accession>
<gene>
    <name evidence="3" type="ORF">AGOS_ADL312C</name>
</gene>
<organism evidence="3 4">
    <name type="scientific">Eremothecium gossypii (strain ATCC 10895 / CBS 109.51 / FGSC 9923 / NRRL Y-1056)</name>
    <name type="common">Yeast</name>
    <name type="synonym">Ashbya gossypii</name>
    <dbReference type="NCBI Taxonomy" id="284811"/>
    <lineage>
        <taxon>Eukaryota</taxon>
        <taxon>Fungi</taxon>
        <taxon>Dikarya</taxon>
        <taxon>Ascomycota</taxon>
        <taxon>Saccharomycotina</taxon>
        <taxon>Saccharomycetes</taxon>
        <taxon>Saccharomycetales</taxon>
        <taxon>Saccharomycetaceae</taxon>
        <taxon>Eremothecium</taxon>
    </lineage>
</organism>
<dbReference type="EMBL" id="AE016817">
    <property type="protein sequence ID" value="AAS51608.2"/>
    <property type="molecule type" value="Genomic_DNA"/>
</dbReference>
<dbReference type="eggNOG" id="KOG2157">
    <property type="taxonomic scope" value="Eukaryota"/>
</dbReference>
<dbReference type="NCBIfam" id="TIGR00087">
    <property type="entry name" value="surE"/>
    <property type="match status" value="1"/>
</dbReference>
<protein>
    <submittedName>
        <fullName evidence="3">ADL312Cp</fullName>
    </submittedName>
</protein>
<dbReference type="InterPro" id="IPR004344">
    <property type="entry name" value="TTL/TTLL_fam"/>
</dbReference>
<proteinExistence type="predicted"/>
<dbReference type="GO" id="GO:0046872">
    <property type="term" value="F:metal ion binding"/>
    <property type="evidence" value="ECO:0007669"/>
    <property type="project" value="InterPro"/>
</dbReference>
<keyword evidence="1" id="KW-0547">Nucleotide-binding</keyword>
<keyword evidence="1" id="KW-0067">ATP-binding</keyword>
<dbReference type="Pfam" id="PF03133">
    <property type="entry name" value="TTL"/>
    <property type="match status" value="1"/>
</dbReference>
<dbReference type="PANTHER" id="PTHR47551">
    <property type="entry name" value="TUBULIN--TYROSINE LIGASE PBY1-RELATED"/>
    <property type="match status" value="1"/>
</dbReference>
<sequence length="718" mass="80372">MRVLLTNDDGPPHDAYSPYVRHFVDHVARHTGWELTICVPDRQRSWVGKAHFPNANPRASFIYTAVEAGDNGFDGPHAVPLRGSRLTRLAGCAAAQREVPAGHVEWCLLENSTPATCADIGLNHLVDGEFDLVVSGPNVGRNTSSAYITSSGTVGAAMNAVITNQVPAIALSWAYFDGAAVVSDALFRDASERSVELIQWLYSHWDPRVELYSINVPLKEGLRSARTLYTSIFPTQWCSVYSGVRVVPVGGAVGADGEAPAQDSVALEFQWSPNFAKAREAALSASGELYDGKVIEEGHISVTPLLANFQVVEEILGEPIMGDRDRTCAAITIPSTDYIYGPLTAALKRHLPELAIMDALPDLQSGQHSKVFHYGDYEQIDVDQLFSSSHYYANAYIYRKALIRKHFLSHTIHSYVVKRPESVLKRAYLESFNIEIDYAEFLDDALDENWELRQELEQETKWWILKPSMADKGQGIRIFKTIDDLQAIFDSFEEEETEDEESTRVVSSQLRNFIVQEYLPNPLLLPRMDNRKFHIRCYIVCNGDLQVYVYSRMLALFAPTPFVLPAANHEVTDIQSISCHLTNTCLQTDSGVAENAVREFDSLDDLTDVDKEKVKSQINDITKELFLAAVNLNRLHFQPLPNAFETFGVDFLVDENLNVKLLEVNAFPDFKQTGDDLKGLIDHLFDNIVSHCVNPMFGNPVNSDPTFVEVLKHSSHDW</sequence>
<dbReference type="HOGENOM" id="CLU_007204_0_0_1"/>
<evidence type="ECO:0000256" key="1">
    <source>
        <dbReference type="PROSITE-ProRule" id="PRU00409"/>
    </source>
</evidence>
<dbReference type="InterPro" id="IPR011761">
    <property type="entry name" value="ATP-grasp"/>
</dbReference>
<reference evidence="3 4" key="1">
    <citation type="journal article" date="2004" name="Science">
        <title>The Ashbya gossypii genome as a tool for mapping the ancient Saccharomyces cerevisiae genome.</title>
        <authorList>
            <person name="Dietrich F.S."/>
            <person name="Voegeli S."/>
            <person name="Brachat S."/>
            <person name="Lerch A."/>
            <person name="Gates K."/>
            <person name="Steiner S."/>
            <person name="Mohr C."/>
            <person name="Pohlmann R."/>
            <person name="Luedi P."/>
            <person name="Choi S."/>
            <person name="Wing R.A."/>
            <person name="Flavier A."/>
            <person name="Gaffney T.D."/>
            <person name="Philippsen P."/>
        </authorList>
    </citation>
    <scope>NUCLEOTIDE SEQUENCE [LARGE SCALE GENOMIC DNA]</scope>
    <source>
        <strain evidence="4">ATCC 10895 / CBS 109.51 / FGSC 9923 / NRRL Y-1056</strain>
    </source>
</reference>
<dbReference type="STRING" id="284811.Q75BH2"/>
<dbReference type="FunCoup" id="Q75BH2">
    <property type="interactions" value="40"/>
</dbReference>
<dbReference type="PROSITE" id="PS50975">
    <property type="entry name" value="ATP_GRASP"/>
    <property type="match status" value="1"/>
</dbReference>
<evidence type="ECO:0000259" key="2">
    <source>
        <dbReference type="PROSITE" id="PS50975"/>
    </source>
</evidence>
<dbReference type="SUPFAM" id="SSF56059">
    <property type="entry name" value="Glutathione synthetase ATP-binding domain-like"/>
    <property type="match status" value="1"/>
</dbReference>
<dbReference type="InterPro" id="IPR002828">
    <property type="entry name" value="SurE-like_Pase/nucleotidase"/>
</dbReference>
<dbReference type="InterPro" id="IPR036523">
    <property type="entry name" value="SurE-like_sf"/>
</dbReference>
<dbReference type="InParanoid" id="Q75BH2"/>
<dbReference type="SUPFAM" id="SSF64167">
    <property type="entry name" value="SurE-like"/>
    <property type="match status" value="1"/>
</dbReference>
<dbReference type="GO" id="GO:0005524">
    <property type="term" value="F:ATP binding"/>
    <property type="evidence" value="ECO:0007669"/>
    <property type="project" value="UniProtKB-UniRule"/>
</dbReference>
<dbReference type="Gene3D" id="3.40.1210.10">
    <property type="entry name" value="Survival protein SurE-like phosphatase/nucleotidase"/>
    <property type="match status" value="1"/>
</dbReference>